<dbReference type="PIRSF" id="PIRSF000714">
    <property type="entry name" value="HIT"/>
    <property type="match status" value="1"/>
</dbReference>
<evidence type="ECO:0000259" key="2">
    <source>
        <dbReference type="PROSITE" id="PS51084"/>
    </source>
</evidence>
<feature type="short sequence motif" description="Histidine triad motif" evidence="1">
    <location>
        <begin position="88"/>
        <end position="92"/>
    </location>
</feature>
<name>A0A6B2QXK5_9BURK</name>
<dbReference type="InterPro" id="IPR036265">
    <property type="entry name" value="HIT-like_sf"/>
</dbReference>
<proteinExistence type="predicted"/>
<comment type="caution">
    <text evidence="3">The sequence shown here is derived from an EMBL/GenBank/DDBJ whole genome shotgun (WGS) entry which is preliminary data.</text>
</comment>
<protein>
    <submittedName>
        <fullName evidence="3">HIT family protein</fullName>
    </submittedName>
</protein>
<reference evidence="3" key="1">
    <citation type="submission" date="2020-02" db="EMBL/GenBank/DDBJ databases">
        <authorList>
            <person name="Chen W.-M."/>
        </authorList>
    </citation>
    <scope>NUCLEOTIDE SEQUENCE</scope>
    <source>
        <strain evidence="3">NBD-18</strain>
    </source>
</reference>
<dbReference type="Gene3D" id="3.30.428.10">
    <property type="entry name" value="HIT-like"/>
    <property type="match status" value="1"/>
</dbReference>
<dbReference type="PROSITE" id="PS51084">
    <property type="entry name" value="HIT_2"/>
    <property type="match status" value="1"/>
</dbReference>
<dbReference type="InterPro" id="IPR011146">
    <property type="entry name" value="HIT-like"/>
</dbReference>
<dbReference type="InterPro" id="IPR026026">
    <property type="entry name" value="HIT_Hint"/>
</dbReference>
<evidence type="ECO:0000313" key="3">
    <source>
        <dbReference type="EMBL" id="NDY83386.1"/>
    </source>
</evidence>
<dbReference type="GO" id="GO:0003824">
    <property type="term" value="F:catalytic activity"/>
    <property type="evidence" value="ECO:0007669"/>
    <property type="project" value="InterPro"/>
</dbReference>
<dbReference type="AlphaFoldDB" id="A0A6B2QXK5"/>
<feature type="domain" description="HIT" evidence="2">
    <location>
        <begin position="2"/>
        <end position="103"/>
    </location>
</feature>
<accession>A0A6B2QXK5</accession>
<gene>
    <name evidence="3" type="ORF">G3I67_09105</name>
</gene>
<dbReference type="RefSeq" id="WP_163654498.1">
    <property type="nucleotide sequence ID" value="NZ_JAAGRN010000005.1"/>
</dbReference>
<dbReference type="Pfam" id="PF01230">
    <property type="entry name" value="HIT"/>
    <property type="match status" value="1"/>
</dbReference>
<sequence>MTDCVLCNSDGGTLLWHNDTLRVIDACDAAYPAFTRVIWKAHVAEMTDLTVQQQQELMAIVLLVEKTQRDVLRPDKINLAAFGNMVPHLHWHIIPRWRDDLHFPQPVWAEPPAANIANKQAQAQRLASTTERMHTYHRTLIEALNQKI</sequence>
<organism evidence="3">
    <name type="scientific">Sheuella amnicola</name>
    <dbReference type="NCBI Taxonomy" id="2707330"/>
    <lineage>
        <taxon>Bacteria</taxon>
        <taxon>Pseudomonadati</taxon>
        <taxon>Pseudomonadota</taxon>
        <taxon>Betaproteobacteria</taxon>
        <taxon>Burkholderiales</taxon>
        <taxon>Alcaligenaceae</taxon>
        <taxon>Sheuella</taxon>
    </lineage>
</organism>
<dbReference type="SUPFAM" id="SSF54197">
    <property type="entry name" value="HIT-like"/>
    <property type="match status" value="1"/>
</dbReference>
<evidence type="ECO:0000256" key="1">
    <source>
        <dbReference type="PROSITE-ProRule" id="PRU00464"/>
    </source>
</evidence>
<dbReference type="EMBL" id="JAAGRN010000005">
    <property type="protein sequence ID" value="NDY83386.1"/>
    <property type="molecule type" value="Genomic_DNA"/>
</dbReference>